<dbReference type="RefSeq" id="WP_353862350.1">
    <property type="nucleotide sequence ID" value="NZ_CP088295.1"/>
</dbReference>
<reference evidence="2" key="1">
    <citation type="submission" date="2021-11" db="EMBL/GenBank/DDBJ databases">
        <title>Cultivation dependent microbiological survey of springs from the worlds oldest radium mine currently devoted to the extraction of radon-saturated water.</title>
        <authorList>
            <person name="Kapinusova G."/>
            <person name="Smrhova T."/>
            <person name="Strejcek M."/>
            <person name="Suman J."/>
            <person name="Jani K."/>
            <person name="Pajer P."/>
            <person name="Uhlik O."/>
        </authorList>
    </citation>
    <scope>NUCLEOTIDE SEQUENCE [LARGE SCALE GENOMIC DNA]</scope>
    <source>
        <strain evidence="2">J379</strain>
    </source>
</reference>
<keyword evidence="2" id="KW-1185">Reference proteome</keyword>
<dbReference type="EMBL" id="CP088295">
    <property type="protein sequence ID" value="UUY01802.1"/>
    <property type="molecule type" value="Genomic_DNA"/>
</dbReference>
<evidence type="ECO:0000313" key="1">
    <source>
        <dbReference type="EMBL" id="UUY01802.1"/>
    </source>
</evidence>
<sequence length="97" mass="10774">MTALSHSLWVCTDAPGNERPVLLWVTSDDPSHEQIVVIARAWVDYEDAPLQTAGALRRFDAWLHWAARHFHELVSTGQAQRADAEVLARLPTCCPGA</sequence>
<evidence type="ECO:0000313" key="2">
    <source>
        <dbReference type="Proteomes" id="UP001058860"/>
    </source>
</evidence>
<gene>
    <name evidence="1" type="ORF">LRS13_13820</name>
</gene>
<accession>A0ABY5PB31</accession>
<dbReference type="Proteomes" id="UP001058860">
    <property type="component" value="Chromosome"/>
</dbReference>
<name>A0ABY5PB31_9ACTN</name>
<protein>
    <submittedName>
        <fullName evidence="1">Uncharacterized protein</fullName>
    </submittedName>
</protein>
<proteinExistence type="predicted"/>
<organism evidence="1 2">
    <name type="scientific">Svornostia abyssi</name>
    <dbReference type="NCBI Taxonomy" id="2898438"/>
    <lineage>
        <taxon>Bacteria</taxon>
        <taxon>Bacillati</taxon>
        <taxon>Actinomycetota</taxon>
        <taxon>Thermoleophilia</taxon>
        <taxon>Solirubrobacterales</taxon>
        <taxon>Baekduiaceae</taxon>
        <taxon>Svornostia</taxon>
    </lineage>
</organism>